<name>A0A915YBT6_9BACT</name>
<evidence type="ECO:0000259" key="2">
    <source>
        <dbReference type="Pfam" id="PF07593"/>
    </source>
</evidence>
<sequence>MKYVNLLCLLLLCACTNDQKDVRELLNETNSSHEKLKDYLFQRLSPAQTGVDFQNTITQTEDINILSWDYLFNGGGVAVGDLNNDGLPDLVFTGNQVENEIYLNQGGLKFEAVSQKSGINLKNADGKPSWHTGVTLADVNNDGWLDIYICRSGIKDIYTQPENLLFINQGDMTFVEEAKAYGINDGAYSTGATFFDYDKDGDLDLYVNNHFSDFNRRTTFENAQKRIAANPALLQANSSHLYKNEGGKFIDVTAELEMLRYDYGLGVVAADLNNDGWTDLYVSNDYTQPNVLWINQRDGTFSDEIKGQMKHVAYFSMGCDVNDFNNDGFPDIIAVDMAAKDHVTAKTSMASMQPAYFKKMTEYYGYVPQYMFNELQLNRGNGQFSEIANMAGTAKTEWSWAPLFADFDNDGLKDLIISNGYKQNSLDNDFRVKLRNRKVELQGKPIPAAERMHWIQQIPSYKAKNHYLKNTGQLHFEDKRDQWIQSIPSLSNGAVYADLDQDGDLDLVTNNIDAPASIIQNKTKGKSYLQVELKSKTNNFAALLNAKVLGFKGETIFYQELTLSRGFQSAVEPLIHFGLGDLNNLDSLVVKWQNGKQQKLSSIEVNQKLTIYWEDAKDKATNLPQRAHRTNRAKSLGLDFAYADNQFDDFKKEILLPHKMSTLGTEIAVGDVNGDGREDFYIGGNLNQAGQLYLQTAAGTFSAQSVAAFTKDKAFKDLGCLLFDADGDQDLDLYVASGGGGEVVGKEALLQDRLYINNKGDFKRQLSFPTLTTSTKAIEAFDFDADGDLDLFVGGRNVAGRYPKSPRSYFLVNDGNGNFEDKIVTVAPQLEYAGLITDVLSTDFNKDGKLDLVICGEWMPVGFYQQENGHFQNVTAKIGDPLKLGWWQSLIEYDADQDGDLDIVAGNLGANNKFHPSVHRPMKVYFRDFDRNGTEDIYLSVNYEGKEVPVRGRECSSQQMPFIAEKYPTYGQFAAAEIGDILGMKNIDSSLVYEVKEFKHTLFFNEQQQFKKTAPLPMESQMSLVRSMALFDWDKDGTKDLLTVGNLKDTEVETAAYDAGLGTVLVNKNGQLKSLSVQESGVSWSGETRAIQLIRLNTGKTVALISKYGEKMEAYFLP</sequence>
<protein>
    <submittedName>
        <fullName evidence="3">VCBS repeat-containing protein</fullName>
    </submittedName>
</protein>
<organism evidence="3 4">
    <name type="scientific">Aureispira anguillae</name>
    <dbReference type="NCBI Taxonomy" id="2864201"/>
    <lineage>
        <taxon>Bacteria</taxon>
        <taxon>Pseudomonadati</taxon>
        <taxon>Bacteroidota</taxon>
        <taxon>Saprospiria</taxon>
        <taxon>Saprospirales</taxon>
        <taxon>Saprospiraceae</taxon>
        <taxon>Aureispira</taxon>
    </lineage>
</organism>
<dbReference type="EMBL" id="AP026867">
    <property type="protein sequence ID" value="BDS10174.1"/>
    <property type="molecule type" value="Genomic_DNA"/>
</dbReference>
<dbReference type="PROSITE" id="PS51257">
    <property type="entry name" value="PROKAR_LIPOPROTEIN"/>
    <property type="match status" value="1"/>
</dbReference>
<accession>A0A915YBT6</accession>
<dbReference type="RefSeq" id="WP_264791507.1">
    <property type="nucleotide sequence ID" value="NZ_AP026867.1"/>
</dbReference>
<dbReference type="Pfam" id="PF13517">
    <property type="entry name" value="FG-GAP_3"/>
    <property type="match status" value="6"/>
</dbReference>
<dbReference type="PANTHER" id="PTHR16026">
    <property type="entry name" value="CARTILAGE ACIDIC PROTEIN 1"/>
    <property type="match status" value="1"/>
</dbReference>
<dbReference type="SUPFAM" id="SSF69318">
    <property type="entry name" value="Integrin alpha N-terminal domain"/>
    <property type="match status" value="3"/>
</dbReference>
<dbReference type="Pfam" id="PF01839">
    <property type="entry name" value="FG-GAP"/>
    <property type="match status" value="1"/>
</dbReference>
<proteinExistence type="predicted"/>
<evidence type="ECO:0000256" key="1">
    <source>
        <dbReference type="ARBA" id="ARBA00022729"/>
    </source>
</evidence>
<dbReference type="Pfam" id="PF07593">
    <property type="entry name" value="UnbV_ASPIC"/>
    <property type="match status" value="1"/>
</dbReference>
<dbReference type="Gene3D" id="2.130.10.130">
    <property type="entry name" value="Integrin alpha, N-terminal"/>
    <property type="match status" value="4"/>
</dbReference>
<dbReference type="AlphaFoldDB" id="A0A915YBT6"/>
<dbReference type="InterPro" id="IPR013517">
    <property type="entry name" value="FG-GAP"/>
</dbReference>
<gene>
    <name evidence="3" type="ORF">AsAng_0008820</name>
</gene>
<feature type="domain" description="ASPIC/UnbV" evidence="2">
    <location>
        <begin position="554"/>
        <end position="610"/>
    </location>
</feature>
<keyword evidence="4" id="KW-1185">Reference proteome</keyword>
<reference evidence="3" key="1">
    <citation type="submission" date="2022-09" db="EMBL/GenBank/DDBJ databases">
        <title>Aureispira anguillicida sp. nov., isolated from Leptocephalus of Japanese eel Anguilla japonica.</title>
        <authorList>
            <person name="Yuasa K."/>
            <person name="Mekata T."/>
            <person name="Ikunari K."/>
        </authorList>
    </citation>
    <scope>NUCLEOTIDE SEQUENCE</scope>
    <source>
        <strain evidence="3">EL160426</strain>
    </source>
</reference>
<dbReference type="PANTHER" id="PTHR16026:SF0">
    <property type="entry name" value="CARTILAGE ACIDIC PROTEIN 1"/>
    <property type="match status" value="1"/>
</dbReference>
<dbReference type="InterPro" id="IPR027039">
    <property type="entry name" value="Crtac1"/>
</dbReference>
<dbReference type="InterPro" id="IPR028994">
    <property type="entry name" value="Integrin_alpha_N"/>
</dbReference>
<dbReference type="InterPro" id="IPR011519">
    <property type="entry name" value="UnbV_ASPIC"/>
</dbReference>
<evidence type="ECO:0000313" key="4">
    <source>
        <dbReference type="Proteomes" id="UP001060919"/>
    </source>
</evidence>
<dbReference type="Proteomes" id="UP001060919">
    <property type="component" value="Chromosome"/>
</dbReference>
<evidence type="ECO:0000313" key="3">
    <source>
        <dbReference type="EMBL" id="BDS10174.1"/>
    </source>
</evidence>
<dbReference type="KEGG" id="aup:AsAng_0008820"/>
<keyword evidence="1" id="KW-0732">Signal</keyword>